<dbReference type="CDD" id="cd22420">
    <property type="entry name" value="KH-I_BICC1_rpt1"/>
    <property type="match status" value="1"/>
</dbReference>
<dbReference type="FunFam" id="3.30.310.270:FF:000002">
    <property type="entry name" value="BicC family RNA binding protein 1"/>
    <property type="match status" value="1"/>
</dbReference>
<dbReference type="PROSITE" id="PS50105">
    <property type="entry name" value="SAM_DOMAIN"/>
    <property type="match status" value="1"/>
</dbReference>
<dbReference type="CTD" id="80114"/>
<feature type="compositionally biased region" description="Polar residues" evidence="6">
    <location>
        <begin position="848"/>
        <end position="857"/>
    </location>
</feature>
<feature type="region of interest" description="Disordered" evidence="6">
    <location>
        <begin position="815"/>
        <end position="875"/>
    </location>
</feature>
<dbReference type="GO" id="GO:0003723">
    <property type="term" value="F:RNA binding"/>
    <property type="evidence" value="ECO:0007669"/>
    <property type="project" value="UniProtKB-UniRule"/>
</dbReference>
<dbReference type="SMART" id="SM00454">
    <property type="entry name" value="SAM"/>
    <property type="match status" value="1"/>
</dbReference>
<feature type="compositionally biased region" description="Polar residues" evidence="6">
    <location>
        <begin position="1229"/>
        <end position="1238"/>
    </location>
</feature>
<feature type="region of interest" description="Disordered" evidence="6">
    <location>
        <begin position="559"/>
        <end position="643"/>
    </location>
</feature>
<feature type="region of interest" description="Disordered" evidence="6">
    <location>
        <begin position="1229"/>
        <end position="1251"/>
    </location>
</feature>
<dbReference type="GeneID" id="119729938"/>
<feature type="compositionally biased region" description="Low complexity" evidence="6">
    <location>
        <begin position="1086"/>
        <end position="1096"/>
    </location>
</feature>
<dbReference type="SUPFAM" id="SSF47769">
    <property type="entry name" value="SAM/Pointed domain"/>
    <property type="match status" value="1"/>
</dbReference>
<dbReference type="Pfam" id="PF00013">
    <property type="entry name" value="KH_1"/>
    <property type="match status" value="2"/>
</dbReference>
<evidence type="ECO:0000256" key="3">
    <source>
        <dbReference type="ARBA" id="ARBA00022737"/>
    </source>
</evidence>
<dbReference type="EnsemblMetazoa" id="XM_038202726.1">
    <property type="protein sequence ID" value="XP_038058654.1"/>
    <property type="gene ID" value="LOC119729938"/>
</dbReference>
<feature type="region of interest" description="Disordered" evidence="6">
    <location>
        <begin position="1016"/>
        <end position="1105"/>
    </location>
</feature>
<dbReference type="Proteomes" id="UP000887568">
    <property type="component" value="Unplaced"/>
</dbReference>
<name>A0A914A547_PATMI</name>
<dbReference type="Pfam" id="PF22985">
    <property type="entry name" value="KH_BICC1"/>
    <property type="match status" value="2"/>
</dbReference>
<dbReference type="OMA" id="WTLQNIP"/>
<feature type="compositionally biased region" description="Acidic residues" evidence="6">
    <location>
        <begin position="40"/>
        <end position="49"/>
    </location>
</feature>
<feature type="compositionally biased region" description="Low complexity" evidence="6">
    <location>
        <begin position="567"/>
        <end position="581"/>
    </location>
</feature>
<feature type="compositionally biased region" description="Basic and acidic residues" evidence="6">
    <location>
        <begin position="945"/>
        <end position="979"/>
    </location>
</feature>
<dbReference type="PANTHER" id="PTHR10627">
    <property type="entry name" value="SCP160"/>
    <property type="match status" value="1"/>
</dbReference>
<dbReference type="InterPro" id="IPR047554">
    <property type="entry name" value="BICC1_KH-I_rpt2"/>
</dbReference>
<dbReference type="Gene3D" id="3.30.1370.10">
    <property type="entry name" value="K Homology domain, type 1"/>
    <property type="match status" value="2"/>
</dbReference>
<evidence type="ECO:0000313" key="9">
    <source>
        <dbReference type="Proteomes" id="UP000887568"/>
    </source>
</evidence>
<dbReference type="CDD" id="cd22422">
    <property type="entry name" value="KH-I_BICC1_rpt3"/>
    <property type="match status" value="1"/>
</dbReference>
<feature type="region of interest" description="Disordered" evidence="6">
    <location>
        <begin position="1"/>
        <end position="62"/>
    </location>
</feature>
<feature type="compositionally biased region" description="Low complexity" evidence="6">
    <location>
        <begin position="858"/>
        <end position="875"/>
    </location>
</feature>
<keyword evidence="2" id="KW-0217">Developmental protein</keyword>
<feature type="compositionally biased region" description="Pro residues" evidence="6">
    <location>
        <begin position="597"/>
        <end position="619"/>
    </location>
</feature>
<organism evidence="8 9">
    <name type="scientific">Patiria miniata</name>
    <name type="common">Bat star</name>
    <name type="synonym">Asterina miniata</name>
    <dbReference type="NCBI Taxonomy" id="46514"/>
    <lineage>
        <taxon>Eukaryota</taxon>
        <taxon>Metazoa</taxon>
        <taxon>Echinodermata</taxon>
        <taxon>Eleutherozoa</taxon>
        <taxon>Asterozoa</taxon>
        <taxon>Asteroidea</taxon>
        <taxon>Valvatacea</taxon>
        <taxon>Valvatida</taxon>
        <taxon>Asterinidae</taxon>
        <taxon>Patiria</taxon>
    </lineage>
</organism>
<dbReference type="InterPro" id="IPR047553">
    <property type="entry name" value="BICC1_KH-I_rpt3"/>
</dbReference>
<dbReference type="SMART" id="SM00322">
    <property type="entry name" value="KH"/>
    <property type="match status" value="3"/>
</dbReference>
<dbReference type="RefSeq" id="XP_038058654.1">
    <property type="nucleotide sequence ID" value="XM_038202726.1"/>
</dbReference>
<dbReference type="AlphaFoldDB" id="A0A914A547"/>
<dbReference type="Pfam" id="PF24234">
    <property type="entry name" value="KH_BICC1_1st"/>
    <property type="match status" value="1"/>
</dbReference>
<sequence length="1251" mass="135178">MADPMDVDTVSDVRDLGIAVSSNNSGFSSDNSSDPGRTMEDEEGDDQEDSPPGRAGVCDPEHMEERFRVDRKKLEEMLQAAQDGKAETGEEFFQRIMQETDTRITWPSKLKIGAKSKKDPHIKVTGRIENIAAAKDKIMSVLDTKSNRVTLKMDVSYTEHSHVIGKGGNIIKKVMHDTGCHIHFPDSNRGSQQEKSNQVSIAGQIGGVEQARAKVRELLPLVLVFELPISNNPAPDINSPTIQQIVQLYNVGVNMKQRARGYSTTVTVRGSSSNAAGVKEGTLRLMEHLVGNLGVTCPVSTQIEIAPQHHQFMSGRGGLNIKQIMQGTGATIHFPDPNSAQRKSTVFISGPVDSVIVARQLLMGCLPLVLMFDVKDEVEVDTTKLAQLMEQLDVFISVKPKPRQPSKSVIVKSIERNAPSMYRARQALLGQECESCAASCTSTSVRGLNGTSLPLSGVNVANLSLLNSNLINVNTTSLLSVNGLPVSRVSPRSSISGPSGLSWPAVSQQSTALTHRVTPVLLVQQGHSALQGQNTLQGHRALQSQKSLQDHSALLSQNTLQSHSALQSQNTVQSVSNQVQNPTPVPARNLVSNPTQAPVPNPTLNPNMSPPLHPAPNPRLAPTASPTSSPSHANPLSAPVQRSQTVATNLQVAMRPAAESTRAYMLPTAGAQAINTVMNTLPQGVPHRVILPSALSANPQPEALKASPQNTIMAEQLVFMPKPNISQPEPHRVIHPIPHQPETQRVIHSPPQRGVHPTSPPPGLTKADPILLSTELQRLDMAAKAARLISCCGGEELTEHIARASQIDRHLSTHTKDRVMSSNHSNTSSSTSPAQSPCNSPIDLITMPMTSPINALQGSSSSISSSGSSISSNNNNNPKLVDLGYLQSNVSPSNSNGNLSGVLMGSGGRGSLTLLPDGTLGLTGSGLAYHANSRRSSESGGDSDSSDKRAPGCERRDWERERGEWERGREQERQEELDRLALQSTSTSYNGVDYDQKKLMANKAMKKKPIVSEVRRPTDQWSGLGFSKSMPESAIREQRKPNGFSLFHTEKLPTTYENALKEESESNTNESSWPPDRSSPLDDLMTSQTSEQQQTSAAPGEYPANRKKKVTYTNLSCSNYIEGSSLPRQSKGLWSSNECSSNSQSPASIKPDLGDLFINLGLGKYADVFQQQEIDLSTFLTLTDNDLKELGITTFGARRKMRLAISDMNKSKTTPFLFNATNTSGLLHEGSNGSNGLIHSTHGHESPTSVW</sequence>
<dbReference type="SUPFAM" id="SSF54791">
    <property type="entry name" value="Eukaryotic type KH-domain (KH-domain type I)"/>
    <property type="match status" value="3"/>
</dbReference>
<evidence type="ECO:0000256" key="2">
    <source>
        <dbReference type="ARBA" id="ARBA00022473"/>
    </source>
</evidence>
<dbReference type="GO" id="GO:0005737">
    <property type="term" value="C:cytoplasm"/>
    <property type="evidence" value="ECO:0007669"/>
    <property type="project" value="TreeGrafter"/>
</dbReference>
<feature type="compositionally biased region" description="Low complexity" evidence="6">
    <location>
        <begin position="21"/>
        <end position="33"/>
    </location>
</feature>
<feature type="domain" description="SAM" evidence="7">
    <location>
        <begin position="1152"/>
        <end position="1211"/>
    </location>
</feature>
<evidence type="ECO:0000256" key="1">
    <source>
        <dbReference type="ARBA" id="ARBA00007662"/>
    </source>
</evidence>
<feature type="compositionally biased region" description="Low complexity" evidence="6">
    <location>
        <begin position="821"/>
        <end position="840"/>
    </location>
</feature>
<dbReference type="InterPro" id="IPR047549">
    <property type="entry name" value="BICC1_KH-I_rpt1"/>
</dbReference>
<keyword evidence="9" id="KW-1185">Reference proteome</keyword>
<dbReference type="CDD" id="cd22421">
    <property type="entry name" value="KH-I_BICC1_rpt2"/>
    <property type="match status" value="1"/>
</dbReference>
<dbReference type="Gene3D" id="3.30.310.270">
    <property type="match status" value="1"/>
</dbReference>
<feature type="compositionally biased region" description="Low complexity" evidence="6">
    <location>
        <begin position="621"/>
        <end position="631"/>
    </location>
</feature>
<reference evidence="8" key="1">
    <citation type="submission" date="2022-11" db="UniProtKB">
        <authorList>
            <consortium name="EnsemblMetazoa"/>
        </authorList>
    </citation>
    <scope>IDENTIFICATION</scope>
</reference>
<dbReference type="Pfam" id="PF00536">
    <property type="entry name" value="SAM_1"/>
    <property type="match status" value="1"/>
</dbReference>
<dbReference type="OrthoDB" id="271862at2759"/>
<dbReference type="InterPro" id="IPR036612">
    <property type="entry name" value="KH_dom_type_1_sf"/>
</dbReference>
<feature type="region of interest" description="Disordered" evidence="6">
    <location>
        <begin position="931"/>
        <end position="982"/>
    </location>
</feature>
<evidence type="ECO:0000313" key="8">
    <source>
        <dbReference type="EnsemblMetazoa" id="XP_038058654.1"/>
    </source>
</evidence>
<accession>A0A914A547</accession>
<evidence type="ECO:0000256" key="5">
    <source>
        <dbReference type="PROSITE-ProRule" id="PRU00117"/>
    </source>
</evidence>
<dbReference type="InterPro" id="IPR004087">
    <property type="entry name" value="KH_dom"/>
</dbReference>
<dbReference type="InterPro" id="IPR013761">
    <property type="entry name" value="SAM/pointed_sf"/>
</dbReference>
<dbReference type="Gene3D" id="1.10.150.50">
    <property type="entry name" value="Transcription Factor, Ets-1"/>
    <property type="match status" value="1"/>
</dbReference>
<keyword evidence="4 5" id="KW-0694">RNA-binding</keyword>
<dbReference type="InterPro" id="IPR001660">
    <property type="entry name" value="SAM"/>
</dbReference>
<proteinExistence type="inferred from homology"/>
<keyword evidence="3" id="KW-0677">Repeat</keyword>
<dbReference type="InterPro" id="IPR054727">
    <property type="entry name" value="BICC1_KH"/>
</dbReference>
<dbReference type="PROSITE" id="PS50084">
    <property type="entry name" value="KH_TYPE_1"/>
    <property type="match status" value="2"/>
</dbReference>
<evidence type="ECO:0000259" key="7">
    <source>
        <dbReference type="PROSITE" id="PS50105"/>
    </source>
</evidence>
<evidence type="ECO:0000256" key="4">
    <source>
        <dbReference type="ARBA" id="ARBA00022884"/>
    </source>
</evidence>
<evidence type="ECO:0000256" key="6">
    <source>
        <dbReference type="SAM" id="MobiDB-lite"/>
    </source>
</evidence>
<dbReference type="InterPro" id="IPR004088">
    <property type="entry name" value="KH_dom_type_1"/>
</dbReference>
<protein>
    <recommendedName>
        <fullName evidence="7">SAM domain-containing protein</fullName>
    </recommendedName>
</protein>
<comment type="similarity">
    <text evidence="1">Belongs to the BicC family.</text>
</comment>
<dbReference type="PANTHER" id="PTHR10627:SF69">
    <property type="entry name" value="PROTEIN BICAUDAL C"/>
    <property type="match status" value="1"/>
</dbReference>